<protein>
    <submittedName>
        <fullName evidence="1">Uncharacterized protein</fullName>
    </submittedName>
</protein>
<evidence type="ECO:0000313" key="1">
    <source>
        <dbReference type="EMBL" id="KAJ1677734.1"/>
    </source>
</evidence>
<proteinExistence type="predicted"/>
<comment type="caution">
    <text evidence="1">The sequence shown here is derived from an EMBL/GenBank/DDBJ whole genome shotgun (WGS) entry which is preliminary data.</text>
</comment>
<reference evidence="1" key="1">
    <citation type="submission" date="2022-06" db="EMBL/GenBank/DDBJ databases">
        <title>Phylogenomic reconstructions and comparative analyses of Kickxellomycotina fungi.</title>
        <authorList>
            <person name="Reynolds N.K."/>
            <person name="Stajich J.E."/>
            <person name="Barry K."/>
            <person name="Grigoriev I.V."/>
            <person name="Crous P."/>
            <person name="Smith M.E."/>
        </authorList>
    </citation>
    <scope>NUCLEOTIDE SEQUENCE</scope>
    <source>
        <strain evidence="1">RSA 2271</strain>
    </source>
</reference>
<sequence>MNPVKKCPMFPKLFELAIHITNQVPYDEIAGDLRKLLTVFPALRICTLANYACSDEKKNKARALADLGGAFPGVVFKLVRPKEVYSDLCGHFM</sequence>
<keyword evidence="2" id="KW-1185">Reference proteome</keyword>
<accession>A0ACC1HTR8</accession>
<name>A0ACC1HTR8_9FUNG</name>
<evidence type="ECO:0000313" key="2">
    <source>
        <dbReference type="Proteomes" id="UP001145114"/>
    </source>
</evidence>
<organism evidence="1 2">
    <name type="scientific">Spiromyces aspiralis</name>
    <dbReference type="NCBI Taxonomy" id="68401"/>
    <lineage>
        <taxon>Eukaryota</taxon>
        <taxon>Fungi</taxon>
        <taxon>Fungi incertae sedis</taxon>
        <taxon>Zoopagomycota</taxon>
        <taxon>Kickxellomycotina</taxon>
        <taxon>Kickxellomycetes</taxon>
        <taxon>Kickxellales</taxon>
        <taxon>Kickxellaceae</taxon>
        <taxon>Spiromyces</taxon>
    </lineage>
</organism>
<dbReference type="Proteomes" id="UP001145114">
    <property type="component" value="Unassembled WGS sequence"/>
</dbReference>
<dbReference type="EMBL" id="JAMZIH010002013">
    <property type="protein sequence ID" value="KAJ1677734.1"/>
    <property type="molecule type" value="Genomic_DNA"/>
</dbReference>
<gene>
    <name evidence="1" type="ORF">EV182_005549</name>
</gene>